<proteinExistence type="predicted"/>
<evidence type="ECO:0000256" key="1">
    <source>
        <dbReference type="ARBA" id="ARBA00001966"/>
    </source>
</evidence>
<dbReference type="GO" id="GO:0051539">
    <property type="term" value="F:4 iron, 4 sulfur cluster binding"/>
    <property type="evidence" value="ECO:0007669"/>
    <property type="project" value="UniProtKB-KW"/>
</dbReference>
<evidence type="ECO:0000313" key="4">
    <source>
        <dbReference type="EMBL" id="SUZ79429.1"/>
    </source>
</evidence>
<keyword evidence="2" id="KW-0408">Iron</keyword>
<evidence type="ECO:0000259" key="3">
    <source>
        <dbReference type="Pfam" id="PF19288"/>
    </source>
</evidence>
<evidence type="ECO:0000256" key="2">
    <source>
        <dbReference type="ARBA" id="ARBA00022485"/>
    </source>
</evidence>
<accession>A0A381QLW0</accession>
<keyword evidence="2" id="KW-0479">Metal-binding</keyword>
<organism evidence="4">
    <name type="scientific">marine metagenome</name>
    <dbReference type="NCBI Taxonomy" id="408172"/>
    <lineage>
        <taxon>unclassified sequences</taxon>
        <taxon>metagenomes</taxon>
        <taxon>ecological metagenomes</taxon>
    </lineage>
</organism>
<dbReference type="PANTHER" id="PTHR43076">
    <property type="entry name" value="FO SYNTHASE (COFH)"/>
    <property type="match status" value="1"/>
</dbReference>
<name>A0A381QLW0_9ZZZZ</name>
<keyword evidence="2" id="KW-0004">4Fe-4S</keyword>
<keyword evidence="2" id="KW-0411">Iron-sulfur</keyword>
<gene>
    <name evidence="4" type="ORF">METZ01_LOCUS32283</name>
</gene>
<dbReference type="GO" id="GO:0044689">
    <property type="term" value="F:7,8-didemethyl-8-hydroxy-5-deazariboflavin synthase activity"/>
    <property type="evidence" value="ECO:0007669"/>
    <property type="project" value="TreeGrafter"/>
</dbReference>
<dbReference type="InterPro" id="IPR034405">
    <property type="entry name" value="F420"/>
</dbReference>
<dbReference type="PANTHER" id="PTHR43076:SF7">
    <property type="entry name" value="AMINODEOXYFUTALOSINE SYNTHASE"/>
    <property type="match status" value="1"/>
</dbReference>
<dbReference type="EMBL" id="UINC01001386">
    <property type="protein sequence ID" value="SUZ79429.1"/>
    <property type="molecule type" value="Genomic_DNA"/>
</dbReference>
<sequence length="301" mass="32559">MSTLLGEIGDQLAAGQALDEVQTEALVSSDDLLTIGMLADDARRRIQGDSVSFVRVLEVSLTQKVAPVMVPDTAGEVRIVGTPDSIEAAVTAAQSLTTLVGPLGPPITGFYLSDLELLAEADGVSLRGLLSELRSAGLRSIAEAPADRLQQPEQAFQAVVEANLPVTTVTVHHVFAPDILETFRRVSRWKMPKGYVRAFAPIPRMVEASEPSTGYDDVRQVALARLLVDNIDSIQVDWLMQGTKLVQVALTFGADDVDRVPTDENQDVGVRRVTSVEIRRQILAASREPVERNGCFEVMTS</sequence>
<dbReference type="AlphaFoldDB" id="A0A381QLW0"/>
<feature type="domain" description="CofH/MqnC-like C-terminal" evidence="3">
    <location>
        <begin position="208"/>
        <end position="298"/>
    </location>
</feature>
<dbReference type="Pfam" id="PF19288">
    <property type="entry name" value="CofH_C"/>
    <property type="match status" value="1"/>
</dbReference>
<reference evidence="4" key="1">
    <citation type="submission" date="2018-05" db="EMBL/GenBank/DDBJ databases">
        <authorList>
            <person name="Lanie J.A."/>
            <person name="Ng W.-L."/>
            <person name="Kazmierczak K.M."/>
            <person name="Andrzejewski T.M."/>
            <person name="Davidsen T.M."/>
            <person name="Wayne K.J."/>
            <person name="Tettelin H."/>
            <person name="Glass J.I."/>
            <person name="Rusch D."/>
            <person name="Podicherti R."/>
            <person name="Tsui H.-C.T."/>
            <person name="Winkler M.E."/>
        </authorList>
    </citation>
    <scope>NUCLEOTIDE SEQUENCE</scope>
</reference>
<comment type="cofactor">
    <cofactor evidence="1">
        <name>[4Fe-4S] cluster</name>
        <dbReference type="ChEBI" id="CHEBI:49883"/>
    </cofactor>
</comment>
<protein>
    <recommendedName>
        <fullName evidence="3">CofH/MqnC-like C-terminal domain-containing protein</fullName>
    </recommendedName>
</protein>
<dbReference type="InterPro" id="IPR045567">
    <property type="entry name" value="CofH/MnqC-like_C"/>
</dbReference>